<dbReference type="Proteomes" id="UP000040578">
    <property type="component" value="Unassembled WGS sequence"/>
</dbReference>
<feature type="domain" description="N-acetyltransferase" evidence="1">
    <location>
        <begin position="49"/>
        <end position="162"/>
    </location>
</feature>
<protein>
    <recommendedName>
        <fullName evidence="1">N-acetyltransferase domain-containing protein</fullName>
    </recommendedName>
</protein>
<proteinExistence type="predicted"/>
<dbReference type="Pfam" id="PF00583">
    <property type="entry name" value="Acetyltransf_1"/>
    <property type="match status" value="1"/>
</dbReference>
<dbReference type="InterPro" id="IPR000182">
    <property type="entry name" value="GNAT_dom"/>
</dbReference>
<reference evidence="2 3" key="1">
    <citation type="submission" date="2015-03" db="EMBL/GenBank/DDBJ databases">
        <authorList>
            <consortium name="Pathogen Informatics"/>
            <person name="Murphy D."/>
        </authorList>
    </citation>
    <scope>NUCLEOTIDE SEQUENCE [LARGE SCALE GENOMIC DNA]</scope>
    <source>
        <strain evidence="3">type strain: CIP110231</strain>
    </source>
</reference>
<comment type="caution">
    <text evidence="2">The sequence shown here is derived from an EMBL/GenBank/DDBJ whole genome shotgun (WGS) entry which is preliminary data.</text>
</comment>
<name>A0ABM9S0X6_9GAMM</name>
<accession>A0ABM9S0X6</accession>
<dbReference type="Gene3D" id="3.40.630.30">
    <property type="match status" value="1"/>
</dbReference>
<dbReference type="InterPro" id="IPR016181">
    <property type="entry name" value="Acyl_CoA_acyltransferase"/>
</dbReference>
<gene>
    <name evidence="2" type="ORF">ERS137967_00175</name>
</gene>
<evidence type="ECO:0000259" key="1">
    <source>
        <dbReference type="Pfam" id="PF00583"/>
    </source>
</evidence>
<dbReference type="SUPFAM" id="SSF55729">
    <property type="entry name" value="Acyl-CoA N-acyltransferases (Nat)"/>
    <property type="match status" value="1"/>
</dbReference>
<evidence type="ECO:0000313" key="3">
    <source>
        <dbReference type="Proteomes" id="UP000040578"/>
    </source>
</evidence>
<organism evidence="2 3">
    <name type="scientific">Yersinia nurmii</name>
    <dbReference type="NCBI Taxonomy" id="685706"/>
    <lineage>
        <taxon>Bacteria</taxon>
        <taxon>Pseudomonadati</taxon>
        <taxon>Pseudomonadota</taxon>
        <taxon>Gammaproteobacteria</taxon>
        <taxon>Enterobacterales</taxon>
        <taxon>Yersiniaceae</taxon>
        <taxon>Yersinia</taxon>
    </lineage>
</organism>
<evidence type="ECO:0000313" key="2">
    <source>
        <dbReference type="EMBL" id="CND87753.1"/>
    </source>
</evidence>
<keyword evidence="3" id="KW-1185">Reference proteome</keyword>
<dbReference type="EMBL" id="CPYD01000001">
    <property type="protein sequence ID" value="CND87753.1"/>
    <property type="molecule type" value="Genomic_DNA"/>
</dbReference>
<sequence length="195" mass="21776">MVNSNNLKAWLMMKIRLAHTNDYSAILQLQQENIPENLSDEQKKQGFIVSRMDEKQLAAINNDLGIMVAEDENGEVAGFVCMMKTDARPRPPVVDAMLEALSQQRFEGKPLTERRVFLYGPVCVAQNKRGHGIVSKLLAAVKQHTQANYDVGAAFVDDANPHSFVVHVKGLHMTPVANFTCHQKGYKLLVFPTKS</sequence>